<gene>
    <name evidence="2" type="ORF">EHS24_002380</name>
</gene>
<evidence type="ECO:0000256" key="1">
    <source>
        <dbReference type="SAM" id="MobiDB-lite"/>
    </source>
</evidence>
<feature type="region of interest" description="Disordered" evidence="1">
    <location>
        <begin position="494"/>
        <end position="514"/>
    </location>
</feature>
<name>A0A427XIE2_9TREE</name>
<dbReference type="GeneID" id="39586923"/>
<dbReference type="RefSeq" id="XP_028473798.1">
    <property type="nucleotide sequence ID" value="XM_028618120.1"/>
</dbReference>
<comment type="caution">
    <text evidence="2">The sequence shown here is derived from an EMBL/GenBank/DDBJ whole genome shotgun (WGS) entry which is preliminary data.</text>
</comment>
<reference evidence="2 3" key="1">
    <citation type="submission" date="2018-11" db="EMBL/GenBank/DDBJ databases">
        <title>Genome sequence of Apiotrichum porosum DSM 27194.</title>
        <authorList>
            <person name="Aliyu H."/>
            <person name="Gorte O."/>
            <person name="Ochsenreither K."/>
        </authorList>
    </citation>
    <scope>NUCLEOTIDE SEQUENCE [LARGE SCALE GENOMIC DNA]</scope>
    <source>
        <strain evidence="2 3">DSM 27194</strain>
    </source>
</reference>
<dbReference type="EMBL" id="RSCE01000012">
    <property type="protein sequence ID" value="RSH78651.1"/>
    <property type="molecule type" value="Genomic_DNA"/>
</dbReference>
<keyword evidence="3" id="KW-1185">Reference proteome</keyword>
<sequence>MSAVDILSHSGHEYVVESIFSHLDWRSILAASATCTFLNDLVVSSSALQLQLRTAYHGINRRSVAVQRGGTASQRLARMIESERNWSTLQPRHIDVLDFPDLQCWAVTDGLLLVTHMVAAEDPGDNDDDDNDMEFPKHFTSWTVHDINGRKGQGAIPKVTYQLDFEASSIASSRADNVVAVVEVSTRFDNANYIVTSVVHYFYLEPPSAVFDGSTVKAVPLADEGTGKPKTLEFNTYIETRPFHEDIVMVARLMDCELQLLPGGVLETAVGGNDMETIVWDWRTGERTMALGYTNEVRATWPLSHSETLVFGNNDGRFPNEPNWTDPAMRVAIYERTGDDDDEVQPSSTAFSLVEYPVLDENFEAITDVFNCAYDCDDPDSRLLVLRPSFELSSFDPAFPGEQRVASVAHEHHIMTLRLSDLRHHFASEEAPLDPESSVDWAYFTDYDCWGEAATSCTTVGEKSIMVVRRDDDPDGNTSRYHIHLADWRSHAARGLHPSPLGSRAPPPSVEQHQGVPVQSQPQAAQLAQRSVGMSSPWDWSRTGIPRWPPLARDCLQPGAQGQALEEVGTRPGVAAELGVEVGEAGDGIYDALADSQNLYLAFAEEMTRIMILSF</sequence>
<dbReference type="CDD" id="cd09917">
    <property type="entry name" value="F-box_SF"/>
    <property type="match status" value="1"/>
</dbReference>
<dbReference type="Proteomes" id="UP000279236">
    <property type="component" value="Unassembled WGS sequence"/>
</dbReference>
<evidence type="ECO:0000313" key="3">
    <source>
        <dbReference type="Proteomes" id="UP000279236"/>
    </source>
</evidence>
<dbReference type="SUPFAM" id="SSF81383">
    <property type="entry name" value="F-box domain"/>
    <property type="match status" value="1"/>
</dbReference>
<evidence type="ECO:0008006" key="4">
    <source>
        <dbReference type="Google" id="ProtNLM"/>
    </source>
</evidence>
<proteinExistence type="predicted"/>
<organism evidence="2 3">
    <name type="scientific">Apiotrichum porosum</name>
    <dbReference type="NCBI Taxonomy" id="105984"/>
    <lineage>
        <taxon>Eukaryota</taxon>
        <taxon>Fungi</taxon>
        <taxon>Dikarya</taxon>
        <taxon>Basidiomycota</taxon>
        <taxon>Agaricomycotina</taxon>
        <taxon>Tremellomycetes</taxon>
        <taxon>Trichosporonales</taxon>
        <taxon>Trichosporonaceae</taxon>
        <taxon>Apiotrichum</taxon>
    </lineage>
</organism>
<protein>
    <recommendedName>
        <fullName evidence="4">F-box domain-containing protein</fullName>
    </recommendedName>
</protein>
<dbReference type="InterPro" id="IPR036047">
    <property type="entry name" value="F-box-like_dom_sf"/>
</dbReference>
<evidence type="ECO:0000313" key="2">
    <source>
        <dbReference type="EMBL" id="RSH78651.1"/>
    </source>
</evidence>
<accession>A0A427XIE2</accession>
<dbReference type="AlphaFoldDB" id="A0A427XIE2"/>